<dbReference type="STRING" id="168384.SAMN05660368_01840"/>
<dbReference type="InterPro" id="IPR042259">
    <property type="entry name" value="Raco-like_middle_sf"/>
</dbReference>
<dbReference type="Gene3D" id="3.30.420.480">
    <property type="entry name" value="Domain of unknown function (DUF4445)"/>
    <property type="match status" value="1"/>
</dbReference>
<proteinExistence type="predicted"/>
<dbReference type="PANTHER" id="PTHR42895:SF1">
    <property type="entry name" value="IRON-SULFUR CLUSTER PROTEIN"/>
    <property type="match status" value="1"/>
</dbReference>
<reference evidence="2" key="1">
    <citation type="submission" date="2009-07" db="EMBL/GenBank/DDBJ databases">
        <authorList>
            <person name="Weinstock G."/>
            <person name="Sodergren E."/>
            <person name="Clifton S."/>
            <person name="Fulton L."/>
            <person name="Fulton B."/>
            <person name="Courtney L."/>
            <person name="Fronick C."/>
            <person name="Harrison M."/>
            <person name="Strong C."/>
            <person name="Farmer C."/>
            <person name="Delahaunty K."/>
            <person name="Markovic C."/>
            <person name="Hall O."/>
            <person name="Minx P."/>
            <person name="Tomlinson C."/>
            <person name="Mitreva M."/>
            <person name="Nelson J."/>
            <person name="Hou S."/>
            <person name="Wollam A."/>
            <person name="Pepin K.H."/>
            <person name="Johnson M."/>
            <person name="Bhonagiri V."/>
            <person name="Nash W.E."/>
            <person name="Warren W."/>
            <person name="Chinwalla A."/>
            <person name="Mardis E.R."/>
            <person name="Wilson R.K."/>
        </authorList>
    </citation>
    <scope>NUCLEOTIDE SEQUENCE [LARGE SCALE GENOMIC DNA]</scope>
    <source>
        <strain evidence="2">DSM 14469</strain>
    </source>
</reference>
<keyword evidence="3" id="KW-1185">Reference proteome</keyword>
<name>C6LIF8_9FIRM</name>
<gene>
    <name evidence="2" type="ORF">BRYFOR_08394</name>
</gene>
<comment type="caution">
    <text evidence="2">The sequence shown here is derived from an EMBL/GenBank/DDBJ whole genome shotgun (WGS) entry which is preliminary data.</text>
</comment>
<dbReference type="InterPro" id="IPR012675">
    <property type="entry name" value="Beta-grasp_dom_sf"/>
</dbReference>
<accession>C6LIF8</accession>
<dbReference type="GO" id="GO:0051536">
    <property type="term" value="F:iron-sulfur cluster binding"/>
    <property type="evidence" value="ECO:0007669"/>
    <property type="project" value="InterPro"/>
</dbReference>
<dbReference type="EMBL" id="ACCL02000017">
    <property type="protein sequence ID" value="EET59540.1"/>
    <property type="molecule type" value="Genomic_DNA"/>
</dbReference>
<evidence type="ECO:0000313" key="3">
    <source>
        <dbReference type="Proteomes" id="UP000005561"/>
    </source>
</evidence>
<dbReference type="InterPro" id="IPR052911">
    <property type="entry name" value="Corrinoid_activation_enz"/>
</dbReference>
<dbReference type="InterPro" id="IPR041414">
    <property type="entry name" value="Raco-like_middle"/>
</dbReference>
<dbReference type="Pfam" id="PF17651">
    <property type="entry name" value="Raco_middle"/>
    <property type="match status" value="1"/>
</dbReference>
<dbReference type="SUPFAM" id="SSF53067">
    <property type="entry name" value="Actin-like ATPase domain"/>
    <property type="match status" value="1"/>
</dbReference>
<dbReference type="InterPro" id="IPR001041">
    <property type="entry name" value="2Fe-2S_ferredoxin-type"/>
</dbReference>
<dbReference type="InterPro" id="IPR043129">
    <property type="entry name" value="ATPase_NBD"/>
</dbReference>
<dbReference type="Pfam" id="PF14574">
    <property type="entry name" value="RACo_C_ter"/>
    <property type="match status" value="1"/>
</dbReference>
<dbReference type="eggNOG" id="COG3894">
    <property type="taxonomic scope" value="Bacteria"/>
</dbReference>
<dbReference type="CDD" id="cd00207">
    <property type="entry name" value="fer2"/>
    <property type="match status" value="1"/>
</dbReference>
<dbReference type="InterPro" id="IPR027980">
    <property type="entry name" value="RACo_C"/>
</dbReference>
<dbReference type="Proteomes" id="UP000005561">
    <property type="component" value="Unassembled WGS sequence"/>
</dbReference>
<dbReference type="InterPro" id="IPR036010">
    <property type="entry name" value="2Fe-2S_ferredoxin-like_sf"/>
</dbReference>
<dbReference type="SUPFAM" id="SSF54292">
    <property type="entry name" value="2Fe-2S ferredoxin-like"/>
    <property type="match status" value="1"/>
</dbReference>
<evidence type="ECO:0000313" key="2">
    <source>
        <dbReference type="EMBL" id="EET59540.1"/>
    </source>
</evidence>
<dbReference type="Pfam" id="PF00111">
    <property type="entry name" value="Fer2"/>
    <property type="match status" value="1"/>
</dbReference>
<dbReference type="PROSITE" id="PS51085">
    <property type="entry name" value="2FE2S_FER_2"/>
    <property type="match status" value="1"/>
</dbReference>
<feature type="domain" description="2Fe-2S ferredoxin-type" evidence="1">
    <location>
        <begin position="9"/>
        <end position="80"/>
    </location>
</feature>
<dbReference type="AlphaFoldDB" id="C6LIF8"/>
<dbReference type="eggNOG" id="COG2871">
    <property type="taxonomic scope" value="Bacteria"/>
</dbReference>
<protein>
    <submittedName>
        <fullName evidence="2">2Fe-2S iron-sulfur cluster binding domain protein</fullName>
    </submittedName>
</protein>
<dbReference type="Gene3D" id="3.10.20.30">
    <property type="match status" value="1"/>
</dbReference>
<sequence>MTKMDRRVFTVRFVREGREAQVEEGTTLLAAEIAAGLVPDAPCGGQGKCGKCKVKLDGKEVYACRTKVERSCAVETPGSEEKGAKILKDGSFRSVPCEPGRLPGGAARPLLAAVDLGSTSVVAYLLDAATGETLGMESILNPQRQFGADVVMRSGYALEHGAESLSICIRQAIDELLGRLAAGAGQESGDIVRIVMVGNTCMHHLFLELPVDNLVHAPYTPSVTDAVTRKALECGIHVHPEANLSWLPNIGGFVGADTAACMLAAEFDKREKLTLLVDIGTNGEMVLGNRNGYTVCSTAAGSAFEGAKISCGMRGSRGAIDHVKIEDGKLKFHVIGECAPAGLCGSGLLDAAACLLELGVIDETGYMKEPYFFSENVSLTQKDIRELQLAKAAIAAGIRLLCRRRGVKPEEIRTLLLAGAFGNYLAPESACAIGLLPPVLKERIIPVGNAAGAGARLAVLSETEFARSREMAARADFLELACEADFMDVYVDEMSFAKEDFYGI</sequence>
<dbReference type="PANTHER" id="PTHR42895">
    <property type="entry name" value="IRON-SULFUR CLUSTER-BINDING PROTEIN-RELATED"/>
    <property type="match status" value="1"/>
</dbReference>
<organism evidence="2 3">
    <name type="scientific">Marvinbryantia formatexigens DSM 14469</name>
    <dbReference type="NCBI Taxonomy" id="478749"/>
    <lineage>
        <taxon>Bacteria</taxon>
        <taxon>Bacillati</taxon>
        <taxon>Bacillota</taxon>
        <taxon>Clostridia</taxon>
        <taxon>Lachnospirales</taxon>
        <taxon>Lachnospiraceae</taxon>
        <taxon>Marvinbryantia</taxon>
    </lineage>
</organism>
<evidence type="ECO:0000259" key="1">
    <source>
        <dbReference type="PROSITE" id="PS51085"/>
    </source>
</evidence>